<dbReference type="AlphaFoldDB" id="A0A0D7BMR6"/>
<protein>
    <submittedName>
        <fullName evidence="1">Uncharacterized protein</fullName>
    </submittedName>
</protein>
<keyword evidence="2" id="KW-1185">Reference proteome</keyword>
<evidence type="ECO:0000313" key="2">
    <source>
        <dbReference type="Proteomes" id="UP000054007"/>
    </source>
</evidence>
<proteinExistence type="predicted"/>
<organism evidence="1 2">
    <name type="scientific">Cylindrobasidium torrendii FP15055 ss-10</name>
    <dbReference type="NCBI Taxonomy" id="1314674"/>
    <lineage>
        <taxon>Eukaryota</taxon>
        <taxon>Fungi</taxon>
        <taxon>Dikarya</taxon>
        <taxon>Basidiomycota</taxon>
        <taxon>Agaricomycotina</taxon>
        <taxon>Agaricomycetes</taxon>
        <taxon>Agaricomycetidae</taxon>
        <taxon>Agaricales</taxon>
        <taxon>Marasmiineae</taxon>
        <taxon>Physalacriaceae</taxon>
        <taxon>Cylindrobasidium</taxon>
    </lineage>
</organism>
<accession>A0A0D7BMR6</accession>
<sequence length="117" mass="12297">MGSMDAAQQLVYKNILLKSTAMSGITVAPSTSAPKSPLNNVIQAIATLLTVTTPSDPTAANVVAATCIVDPNSVSINITARNVNAPVKLDRETIAARAQDRKAFWELATNSKHVSHV</sequence>
<reference evidence="1 2" key="1">
    <citation type="journal article" date="2015" name="Fungal Genet. Biol.">
        <title>Evolution of novel wood decay mechanisms in Agaricales revealed by the genome sequences of Fistulina hepatica and Cylindrobasidium torrendii.</title>
        <authorList>
            <person name="Floudas D."/>
            <person name="Held B.W."/>
            <person name="Riley R."/>
            <person name="Nagy L.G."/>
            <person name="Koehler G."/>
            <person name="Ransdell A.S."/>
            <person name="Younus H."/>
            <person name="Chow J."/>
            <person name="Chiniquy J."/>
            <person name="Lipzen A."/>
            <person name="Tritt A."/>
            <person name="Sun H."/>
            <person name="Haridas S."/>
            <person name="LaButti K."/>
            <person name="Ohm R.A."/>
            <person name="Kues U."/>
            <person name="Blanchette R.A."/>
            <person name="Grigoriev I.V."/>
            <person name="Minto R.E."/>
            <person name="Hibbett D.S."/>
        </authorList>
    </citation>
    <scope>NUCLEOTIDE SEQUENCE [LARGE SCALE GENOMIC DNA]</scope>
    <source>
        <strain evidence="1 2">FP15055 ss-10</strain>
    </source>
</reference>
<gene>
    <name evidence="1" type="ORF">CYLTODRAFT_408517</name>
</gene>
<dbReference type="Proteomes" id="UP000054007">
    <property type="component" value="Unassembled WGS sequence"/>
</dbReference>
<name>A0A0D7BMR6_9AGAR</name>
<dbReference type="EMBL" id="KN880461">
    <property type="protein sequence ID" value="KIY70886.1"/>
    <property type="molecule type" value="Genomic_DNA"/>
</dbReference>
<evidence type="ECO:0000313" key="1">
    <source>
        <dbReference type="EMBL" id="KIY70886.1"/>
    </source>
</evidence>